<evidence type="ECO:0000256" key="6">
    <source>
        <dbReference type="SAM" id="MobiDB-lite"/>
    </source>
</evidence>
<evidence type="ECO:0000313" key="9">
    <source>
        <dbReference type="Proteomes" id="UP001234178"/>
    </source>
</evidence>
<evidence type="ECO:0000313" key="8">
    <source>
        <dbReference type="EMBL" id="KAK4025268.1"/>
    </source>
</evidence>
<feature type="signal peptide" evidence="7">
    <location>
        <begin position="1"/>
        <end position="21"/>
    </location>
</feature>
<evidence type="ECO:0000256" key="1">
    <source>
        <dbReference type="ARBA" id="ARBA00004613"/>
    </source>
</evidence>
<name>A0ABR0AJJ9_9CRUS</name>
<dbReference type="Proteomes" id="UP001234178">
    <property type="component" value="Unassembled WGS sequence"/>
</dbReference>
<feature type="region of interest" description="Disordered" evidence="6">
    <location>
        <begin position="110"/>
        <end position="147"/>
    </location>
</feature>
<sequence>MNGVRFLYVVLGLMMIVNVHQVRSDGEISDEEIDDELLNGASSSSEEDDNNNKGIEYYLNAAKGLHQQRKRQEAEPLVASRNSASTPIAALYRRSALNKNFIRFGRSGMMKTTSRQVQPTPPVRLMGLNESDGKDEEEQLSHPARPSRSLRSNFIRFGRSFFPSAASRSGATIRRSARAPIARRRMMRLVDLPTSLSSSRR</sequence>
<reference evidence="8 9" key="1">
    <citation type="journal article" date="2023" name="Nucleic Acids Res.">
        <title>The hologenome of Daphnia magna reveals possible DNA methylation and microbiome-mediated evolution of the host genome.</title>
        <authorList>
            <person name="Chaturvedi A."/>
            <person name="Li X."/>
            <person name="Dhandapani V."/>
            <person name="Marshall H."/>
            <person name="Kissane S."/>
            <person name="Cuenca-Cambronero M."/>
            <person name="Asole G."/>
            <person name="Calvet F."/>
            <person name="Ruiz-Romero M."/>
            <person name="Marangio P."/>
            <person name="Guigo R."/>
            <person name="Rago D."/>
            <person name="Mirbahai L."/>
            <person name="Eastwood N."/>
            <person name="Colbourne J.K."/>
            <person name="Zhou J."/>
            <person name="Mallon E."/>
            <person name="Orsini L."/>
        </authorList>
    </citation>
    <scope>NUCLEOTIDE SEQUENCE [LARGE SCALE GENOMIC DNA]</scope>
    <source>
        <strain evidence="8">LRV0_1</strain>
    </source>
</reference>
<evidence type="ECO:0000256" key="3">
    <source>
        <dbReference type="ARBA" id="ARBA00022525"/>
    </source>
</evidence>
<keyword evidence="3" id="KW-0964">Secreted</keyword>
<comment type="subcellular location">
    <subcellularLocation>
        <location evidence="1">Secreted</location>
    </subcellularLocation>
</comment>
<keyword evidence="4" id="KW-0027">Amidation</keyword>
<keyword evidence="7" id="KW-0732">Signal</keyword>
<evidence type="ECO:0000256" key="2">
    <source>
        <dbReference type="ARBA" id="ARBA00006356"/>
    </source>
</evidence>
<comment type="caution">
    <text evidence="8">The sequence shown here is derived from an EMBL/GenBank/DDBJ whole genome shotgun (WGS) entry which is preliminary data.</text>
</comment>
<organism evidence="8 9">
    <name type="scientific">Daphnia magna</name>
    <dbReference type="NCBI Taxonomy" id="35525"/>
    <lineage>
        <taxon>Eukaryota</taxon>
        <taxon>Metazoa</taxon>
        <taxon>Ecdysozoa</taxon>
        <taxon>Arthropoda</taxon>
        <taxon>Crustacea</taxon>
        <taxon>Branchiopoda</taxon>
        <taxon>Diplostraca</taxon>
        <taxon>Cladocera</taxon>
        <taxon>Anomopoda</taxon>
        <taxon>Daphniidae</taxon>
        <taxon>Daphnia</taxon>
    </lineage>
</organism>
<evidence type="ECO:0000256" key="4">
    <source>
        <dbReference type="ARBA" id="ARBA00022815"/>
    </source>
</evidence>
<evidence type="ECO:0000256" key="7">
    <source>
        <dbReference type="SAM" id="SignalP"/>
    </source>
</evidence>
<keyword evidence="5" id="KW-0527">Neuropeptide</keyword>
<evidence type="ECO:0000256" key="5">
    <source>
        <dbReference type="ARBA" id="ARBA00023320"/>
    </source>
</evidence>
<dbReference type="InterPro" id="IPR002544">
    <property type="entry name" value="FMRFamid-related_peptide-like"/>
</dbReference>
<protein>
    <submittedName>
        <fullName evidence="8">Uncharacterized protein</fullName>
    </submittedName>
</protein>
<dbReference type="EMBL" id="JAOYFB010000038">
    <property type="protein sequence ID" value="KAK4025268.1"/>
    <property type="molecule type" value="Genomic_DNA"/>
</dbReference>
<comment type="similarity">
    <text evidence="2">Belongs to the FARP (FMRFamide related peptide) family.</text>
</comment>
<gene>
    <name evidence="8" type="ORF">OUZ56_014343</name>
</gene>
<dbReference type="Pfam" id="PF01581">
    <property type="entry name" value="FARP"/>
    <property type="match status" value="2"/>
</dbReference>
<proteinExistence type="inferred from homology"/>
<accession>A0ABR0AJJ9</accession>
<feature type="chain" id="PRO_5047402826" evidence="7">
    <location>
        <begin position="22"/>
        <end position="201"/>
    </location>
</feature>
<keyword evidence="9" id="KW-1185">Reference proteome</keyword>